<dbReference type="AlphaFoldDB" id="A0A1E3R5G5"/>
<sequence>MNTPPRRSPDPWWRYAQDCATALNQGIEPPVIPTHGPLLKVNEVTRLSAPAYYSRLASGDGNYDRANAPFFVNPILMGGAMATQGAINRRRRRHADRDAHPTWRNHREVAVLTTNLRLMCSRPDGGYVSFWYQDLTEFYPDPDTRSLTMAFDEDHTAPLRLNGPAVPGISLWAAHALYGPAWREHPKLAALIQTAQTHTQPHTERTQDPADTGLTDEQQRWWTQHQHRTLSLRNSDDRRFSR</sequence>
<dbReference type="Proteomes" id="UP000094243">
    <property type="component" value="Unassembled WGS sequence"/>
</dbReference>
<gene>
    <name evidence="1" type="ORF">BHQ17_26470</name>
</gene>
<evidence type="ECO:0000313" key="1">
    <source>
        <dbReference type="EMBL" id="ODQ84667.1"/>
    </source>
</evidence>
<accession>A0A1E3R5G5</accession>
<dbReference type="OrthoDB" id="3821116at2"/>
<keyword evidence="2" id="KW-1185">Reference proteome</keyword>
<protein>
    <submittedName>
        <fullName evidence="1">Uncharacterized protein</fullName>
    </submittedName>
</protein>
<name>A0A1E3R5G5_9MYCO</name>
<reference evidence="2" key="1">
    <citation type="submission" date="2016-09" db="EMBL/GenBank/DDBJ databases">
        <authorList>
            <person name="Greninger A.L."/>
            <person name="Jerome K.R."/>
            <person name="Mcnair B."/>
            <person name="Wallis C."/>
            <person name="Fang F."/>
        </authorList>
    </citation>
    <scope>NUCLEOTIDE SEQUENCE [LARGE SCALE GENOMIC DNA]</scope>
    <source>
        <strain evidence="2">M7</strain>
    </source>
</reference>
<dbReference type="RefSeq" id="WP_069407975.1">
    <property type="nucleotide sequence ID" value="NZ_MIGZ01000254.1"/>
</dbReference>
<comment type="caution">
    <text evidence="1">The sequence shown here is derived from an EMBL/GenBank/DDBJ whole genome shotgun (WGS) entry which is preliminary data.</text>
</comment>
<evidence type="ECO:0000313" key="2">
    <source>
        <dbReference type="Proteomes" id="UP000094243"/>
    </source>
</evidence>
<dbReference type="EMBL" id="MIGZ01000254">
    <property type="protein sequence ID" value="ODQ84667.1"/>
    <property type="molecule type" value="Genomic_DNA"/>
</dbReference>
<proteinExistence type="predicted"/>
<organism evidence="1 2">
    <name type="scientific">Mycolicibacterium holsaticum</name>
    <dbReference type="NCBI Taxonomy" id="152142"/>
    <lineage>
        <taxon>Bacteria</taxon>
        <taxon>Bacillati</taxon>
        <taxon>Actinomycetota</taxon>
        <taxon>Actinomycetes</taxon>
        <taxon>Mycobacteriales</taxon>
        <taxon>Mycobacteriaceae</taxon>
        <taxon>Mycolicibacterium</taxon>
    </lineage>
</organism>